<sequence precursor="true">MHSNIIRLVLGSLVLLFAALNARPAFAQEPANETPNAETKVDPPAEPDAAAAEKAAAEATAAAEKAAKVAADKKAAEVKAAAEKAAKVAADKKAAEVKAAAEKAAKMAAEKKAAEVKAAAEKAAKMAAEKKAAEVKAAAEKAAKMAAEKKAAEVKAAAEKAAKMAAEKKAAEAKAAAEKKKNSPVPLPNVGFSDTPKLPGQPWRVHDVVRPRPKSITPGHPASDKQPAAAPSDATVLLGSEKPDLSAWAHEGPEGGADLRVPQWKIDGNVLSVKPNSGSLRTLESYGDCQLHVEWATPAEVQGDSQERGGSGILLMGQYEIQILDSFDNRTFADGQAGAIFGQFPPAVNPSRAPGEWQSFDIVFEAPQFDLSGKLEQPAYLTLFHNGVLVHHRRELMGATKFRELPKYDAGPPAAPLVLEDQGSPVQYRNIWIRPLTTR</sequence>
<dbReference type="Gene3D" id="2.60.120.560">
    <property type="entry name" value="Exo-inulinase, domain 1"/>
    <property type="match status" value="1"/>
</dbReference>
<evidence type="ECO:0000313" key="5">
    <source>
        <dbReference type="Proteomes" id="UP000320672"/>
    </source>
</evidence>
<dbReference type="KEGG" id="rml:FF011L_10100"/>
<feature type="chain" id="PRO_5022239141" description="3-keto-alpha-glucoside-1,2-lyase/3-keto-2-hydroxy-glucal hydratase domain-containing protein" evidence="2">
    <location>
        <begin position="28"/>
        <end position="439"/>
    </location>
</feature>
<accession>A0A517MBK4</accession>
<feature type="region of interest" description="Disordered" evidence="1">
    <location>
        <begin position="166"/>
        <end position="233"/>
    </location>
</feature>
<reference evidence="4 5" key="1">
    <citation type="submission" date="2019-02" db="EMBL/GenBank/DDBJ databases">
        <title>Deep-cultivation of Planctomycetes and their phenomic and genomic characterization uncovers novel biology.</title>
        <authorList>
            <person name="Wiegand S."/>
            <person name="Jogler M."/>
            <person name="Boedeker C."/>
            <person name="Pinto D."/>
            <person name="Vollmers J."/>
            <person name="Rivas-Marin E."/>
            <person name="Kohn T."/>
            <person name="Peeters S.H."/>
            <person name="Heuer A."/>
            <person name="Rast P."/>
            <person name="Oberbeckmann S."/>
            <person name="Bunk B."/>
            <person name="Jeske O."/>
            <person name="Meyerdierks A."/>
            <person name="Storesund J.E."/>
            <person name="Kallscheuer N."/>
            <person name="Luecker S."/>
            <person name="Lage O.M."/>
            <person name="Pohl T."/>
            <person name="Merkel B.J."/>
            <person name="Hornburger P."/>
            <person name="Mueller R.-W."/>
            <person name="Bruemmer F."/>
            <person name="Labrenz M."/>
            <person name="Spormann A.M."/>
            <person name="Op den Camp H."/>
            <person name="Overmann J."/>
            <person name="Amann R."/>
            <person name="Jetten M.S.M."/>
            <person name="Mascher T."/>
            <person name="Medema M.H."/>
            <person name="Devos D.P."/>
            <person name="Kaster A.-K."/>
            <person name="Ovreas L."/>
            <person name="Rohde M."/>
            <person name="Galperin M.Y."/>
            <person name="Jogler C."/>
        </authorList>
    </citation>
    <scope>NUCLEOTIDE SEQUENCE [LARGE SCALE GENOMIC DNA]</scope>
    <source>
        <strain evidence="4 5">FF011L</strain>
    </source>
</reference>
<name>A0A517MBK4_9BACT</name>
<dbReference type="GO" id="GO:0016787">
    <property type="term" value="F:hydrolase activity"/>
    <property type="evidence" value="ECO:0007669"/>
    <property type="project" value="InterPro"/>
</dbReference>
<proteinExistence type="predicted"/>
<gene>
    <name evidence="4" type="ORF">FF011L_10100</name>
</gene>
<evidence type="ECO:0000256" key="1">
    <source>
        <dbReference type="SAM" id="MobiDB-lite"/>
    </source>
</evidence>
<feature type="region of interest" description="Disordered" evidence="1">
    <location>
        <begin position="29"/>
        <end position="57"/>
    </location>
</feature>
<dbReference type="InterPro" id="IPR010496">
    <property type="entry name" value="AL/BT2_dom"/>
</dbReference>
<evidence type="ECO:0000256" key="2">
    <source>
        <dbReference type="SAM" id="SignalP"/>
    </source>
</evidence>
<evidence type="ECO:0000313" key="4">
    <source>
        <dbReference type="EMBL" id="QDS92268.1"/>
    </source>
</evidence>
<keyword evidence="5" id="KW-1185">Reference proteome</keyword>
<dbReference type="AlphaFoldDB" id="A0A517MBK4"/>
<dbReference type="EMBL" id="CP036262">
    <property type="protein sequence ID" value="QDS92268.1"/>
    <property type="molecule type" value="Genomic_DNA"/>
</dbReference>
<keyword evidence="2" id="KW-0732">Signal</keyword>
<dbReference type="Proteomes" id="UP000320672">
    <property type="component" value="Chromosome"/>
</dbReference>
<feature type="domain" description="3-keto-alpha-glucoside-1,2-lyase/3-keto-2-hydroxy-glucal hydratase" evidence="3">
    <location>
        <begin position="244"/>
        <end position="434"/>
    </location>
</feature>
<feature type="signal peptide" evidence="2">
    <location>
        <begin position="1"/>
        <end position="27"/>
    </location>
</feature>
<feature type="compositionally biased region" description="Basic and acidic residues" evidence="1">
    <location>
        <begin position="166"/>
        <end position="181"/>
    </location>
</feature>
<dbReference type="Pfam" id="PF06439">
    <property type="entry name" value="3keto-disac_hyd"/>
    <property type="match status" value="1"/>
</dbReference>
<organism evidence="4 5">
    <name type="scientific">Roseimaritima multifibrata</name>
    <dbReference type="NCBI Taxonomy" id="1930274"/>
    <lineage>
        <taxon>Bacteria</taxon>
        <taxon>Pseudomonadati</taxon>
        <taxon>Planctomycetota</taxon>
        <taxon>Planctomycetia</taxon>
        <taxon>Pirellulales</taxon>
        <taxon>Pirellulaceae</taxon>
        <taxon>Roseimaritima</taxon>
    </lineage>
</organism>
<evidence type="ECO:0000259" key="3">
    <source>
        <dbReference type="Pfam" id="PF06439"/>
    </source>
</evidence>
<dbReference type="OrthoDB" id="176168at2"/>
<protein>
    <recommendedName>
        <fullName evidence="3">3-keto-alpha-glucoside-1,2-lyase/3-keto-2-hydroxy-glucal hydratase domain-containing protein</fullName>
    </recommendedName>
</protein>
<dbReference type="RefSeq" id="WP_145350555.1">
    <property type="nucleotide sequence ID" value="NZ_CP036262.1"/>
</dbReference>